<keyword evidence="11" id="KW-1185">Reference proteome</keyword>
<dbReference type="GO" id="GO:0005524">
    <property type="term" value="F:ATP binding"/>
    <property type="evidence" value="ECO:0007669"/>
    <property type="project" value="UniProtKB-KW"/>
</dbReference>
<keyword evidence="2 6" id="KW-0677">Repeat</keyword>
<evidence type="ECO:0000256" key="1">
    <source>
        <dbReference type="ARBA" id="ARBA00008675"/>
    </source>
</evidence>
<keyword evidence="3 7" id="KW-0547">Nucleotide-binding</keyword>
<dbReference type="PROSITE" id="PS00871">
    <property type="entry name" value="CLPAB_2"/>
    <property type="match status" value="1"/>
</dbReference>
<sequence length="771" mass="84757">MPSFARELEQTLHNALTAASSRHHEYATLEHLLLALIGDEHAAKVMSACGVELGDLKTAVTTYLDTELDALKTQGNADPSPTSGFQRVVQRAILHVQSSGREEVTGANVLVALFSERESYAVYFLQQQDMSRLDAVSFLSHGVGKAGQPTENREVKGEDEKAQKSEGKQKGESALKQFCVNLNEKAKDGRVDPLIGRTAEVDRTVQILCRRSKNNPLYVGDPGVGKTAIAEGLARKIIEGQVPDVLLPAVIYSLDMGALLAGTRYRGDFEERLKQVVNELEKMPHAVLFIDEIHTVIGAGATSGGAMDASNLLKPALSGGTIRCIGSTTYKEFRNHFEKDRALLRRFQKIDVNEPTIEDTIKIITGLRSAFEQHHSVRYTPEAIKSAVELSARYINDRKLPDKAIDVIDEVGAMQMLVVPSKRKKVITAKEIEQVIATMARIPPKSVSTDDTRALASLDTDLKRVVFGQDKAIEVLSSAIKLSRAGLRDPDKPIGNYLFSGPTGVGKTEVARQLASIMGIPLQRFDMSEYMERHSISRLIGAPPGYVGYDQGGLLTDAVDQQPHCVLLLDEIEKAHPDLFNILLQVMDNGKLTDHHGKTVDFRNVILIMTTNAGASDMAKESIGFGASSREDVQEEAVKKLFTPEFRNRLDAIVPFDYLPTPVIGRVVEKFILQLELQLADRDVHISLDEPAKAWLTERGYDKLYGARPMGRLIQEKIKQPLAEELLFGKLVHGGEVKVHMKEGALAFEIVSAAPKKPKKGGRAKKTAEQA</sequence>
<gene>
    <name evidence="10" type="primary">clpA</name>
    <name evidence="10" type="ORF">Q4F19_18290</name>
</gene>
<dbReference type="PANTHER" id="PTHR11638:SF111">
    <property type="entry name" value="ATP-DEPENDENT CLP PROTEASE ATP-BINDING SUBUNIT CLPA"/>
    <property type="match status" value="1"/>
</dbReference>
<dbReference type="InterPro" id="IPR050130">
    <property type="entry name" value="ClpA_ClpB"/>
</dbReference>
<dbReference type="InterPro" id="IPR003593">
    <property type="entry name" value="AAA+_ATPase"/>
</dbReference>
<dbReference type="SUPFAM" id="SSF52540">
    <property type="entry name" value="P-loop containing nucleoside triphosphate hydrolases"/>
    <property type="match status" value="2"/>
</dbReference>
<dbReference type="CDD" id="cd00009">
    <property type="entry name" value="AAA"/>
    <property type="match status" value="1"/>
</dbReference>
<feature type="region of interest" description="Disordered" evidence="8">
    <location>
        <begin position="143"/>
        <end position="170"/>
    </location>
</feature>
<keyword evidence="4 7" id="KW-0067">ATP-binding</keyword>
<dbReference type="EMBL" id="JAUOTP010000010">
    <property type="protein sequence ID" value="MDO6416341.1"/>
    <property type="molecule type" value="Genomic_DNA"/>
</dbReference>
<evidence type="ECO:0000256" key="6">
    <source>
        <dbReference type="PROSITE-ProRule" id="PRU01251"/>
    </source>
</evidence>
<protein>
    <submittedName>
        <fullName evidence="10">ATP-dependent Clp protease ATP-binding subunit ClpA</fullName>
    </submittedName>
</protein>
<dbReference type="SMART" id="SM00382">
    <property type="entry name" value="AAA"/>
    <property type="match status" value="2"/>
</dbReference>
<evidence type="ECO:0000313" key="10">
    <source>
        <dbReference type="EMBL" id="MDO6416341.1"/>
    </source>
</evidence>
<evidence type="ECO:0000256" key="5">
    <source>
        <dbReference type="ARBA" id="ARBA00023186"/>
    </source>
</evidence>
<dbReference type="InterPro" id="IPR028299">
    <property type="entry name" value="ClpA/B_CS2"/>
</dbReference>
<dbReference type="InterPro" id="IPR027417">
    <property type="entry name" value="P-loop_NTPase"/>
</dbReference>
<keyword evidence="10" id="KW-0378">Hydrolase</keyword>
<keyword evidence="5 7" id="KW-0143">Chaperone</keyword>
<dbReference type="RefSeq" id="WP_303545750.1">
    <property type="nucleotide sequence ID" value="NZ_JAUOTP010000010.1"/>
</dbReference>
<dbReference type="InterPro" id="IPR041546">
    <property type="entry name" value="ClpA/ClpB_AAA_lid"/>
</dbReference>
<dbReference type="Gene3D" id="1.10.1780.10">
    <property type="entry name" value="Clp, N-terminal domain"/>
    <property type="match status" value="1"/>
</dbReference>
<dbReference type="PANTHER" id="PTHR11638">
    <property type="entry name" value="ATP-DEPENDENT CLP PROTEASE"/>
    <property type="match status" value="1"/>
</dbReference>
<dbReference type="Pfam" id="PF10431">
    <property type="entry name" value="ClpB_D2-small"/>
    <property type="match status" value="1"/>
</dbReference>
<dbReference type="InterPro" id="IPR036628">
    <property type="entry name" value="Clp_N_dom_sf"/>
</dbReference>
<dbReference type="Gene3D" id="3.40.50.300">
    <property type="entry name" value="P-loop containing nucleotide triphosphate hydrolases"/>
    <property type="match status" value="2"/>
</dbReference>
<dbReference type="Gene3D" id="1.10.8.60">
    <property type="match status" value="2"/>
</dbReference>
<organism evidence="10 11">
    <name type="scientific">Sphingomonas natans</name>
    <dbReference type="NCBI Taxonomy" id="3063330"/>
    <lineage>
        <taxon>Bacteria</taxon>
        <taxon>Pseudomonadati</taxon>
        <taxon>Pseudomonadota</taxon>
        <taxon>Alphaproteobacteria</taxon>
        <taxon>Sphingomonadales</taxon>
        <taxon>Sphingomonadaceae</taxon>
        <taxon>Sphingomonas</taxon>
    </lineage>
</organism>
<dbReference type="InterPro" id="IPR001270">
    <property type="entry name" value="ClpA/B"/>
</dbReference>
<evidence type="ECO:0000256" key="7">
    <source>
        <dbReference type="RuleBase" id="RU004432"/>
    </source>
</evidence>
<evidence type="ECO:0000256" key="3">
    <source>
        <dbReference type="ARBA" id="ARBA00022741"/>
    </source>
</evidence>
<dbReference type="InterPro" id="IPR004176">
    <property type="entry name" value="Clp_R_N"/>
</dbReference>
<dbReference type="PROSITE" id="PS51903">
    <property type="entry name" value="CLP_R"/>
    <property type="match status" value="1"/>
</dbReference>
<dbReference type="InterPro" id="IPR013461">
    <property type="entry name" value="ClpA"/>
</dbReference>
<dbReference type="SUPFAM" id="SSF81923">
    <property type="entry name" value="Double Clp-N motif"/>
    <property type="match status" value="1"/>
</dbReference>
<evidence type="ECO:0000259" key="9">
    <source>
        <dbReference type="PROSITE" id="PS51903"/>
    </source>
</evidence>
<dbReference type="SMART" id="SM01086">
    <property type="entry name" value="ClpB_D2-small"/>
    <property type="match status" value="1"/>
</dbReference>
<accession>A0ABT8YD99</accession>
<proteinExistence type="inferred from homology"/>
<dbReference type="Pfam" id="PF17871">
    <property type="entry name" value="AAA_lid_9"/>
    <property type="match status" value="1"/>
</dbReference>
<dbReference type="PRINTS" id="PR00300">
    <property type="entry name" value="CLPPROTEASEA"/>
</dbReference>
<comment type="caution">
    <text evidence="10">The sequence shown here is derived from an EMBL/GenBank/DDBJ whole genome shotgun (WGS) entry which is preliminary data.</text>
</comment>
<dbReference type="InterPro" id="IPR003959">
    <property type="entry name" value="ATPase_AAA_core"/>
</dbReference>
<dbReference type="CDD" id="cd19499">
    <property type="entry name" value="RecA-like_ClpB_Hsp104-like"/>
    <property type="match status" value="1"/>
</dbReference>
<comment type="similarity">
    <text evidence="1 7">Belongs to the ClpA/ClpB family.</text>
</comment>
<dbReference type="InterPro" id="IPR018368">
    <property type="entry name" value="ClpA/B_CS1"/>
</dbReference>
<dbReference type="Proteomes" id="UP001169764">
    <property type="component" value="Unassembled WGS sequence"/>
</dbReference>
<feature type="domain" description="Clp R" evidence="9">
    <location>
        <begin position="1"/>
        <end position="145"/>
    </location>
</feature>
<keyword evidence="10" id="KW-0645">Protease</keyword>
<dbReference type="Pfam" id="PF02861">
    <property type="entry name" value="Clp_N"/>
    <property type="match status" value="1"/>
</dbReference>
<dbReference type="NCBIfam" id="TIGR02639">
    <property type="entry name" value="ClpA"/>
    <property type="match status" value="1"/>
</dbReference>
<dbReference type="GO" id="GO:0008233">
    <property type="term" value="F:peptidase activity"/>
    <property type="evidence" value="ECO:0007669"/>
    <property type="project" value="UniProtKB-KW"/>
</dbReference>
<feature type="compositionally biased region" description="Basic and acidic residues" evidence="8">
    <location>
        <begin position="151"/>
        <end position="170"/>
    </location>
</feature>
<reference evidence="10" key="1">
    <citation type="submission" date="2023-07" db="EMBL/GenBank/DDBJ databases">
        <authorList>
            <person name="Kim M."/>
        </authorList>
    </citation>
    <scope>NUCLEOTIDE SEQUENCE</scope>
    <source>
        <strain evidence="10">BIUV-7</strain>
    </source>
</reference>
<dbReference type="GO" id="GO:0006508">
    <property type="term" value="P:proteolysis"/>
    <property type="evidence" value="ECO:0007669"/>
    <property type="project" value="UniProtKB-KW"/>
</dbReference>
<evidence type="ECO:0000256" key="2">
    <source>
        <dbReference type="ARBA" id="ARBA00022737"/>
    </source>
</evidence>
<evidence type="ECO:0000256" key="4">
    <source>
        <dbReference type="ARBA" id="ARBA00022840"/>
    </source>
</evidence>
<name>A0ABT8YD99_9SPHN</name>
<dbReference type="Pfam" id="PF07724">
    <property type="entry name" value="AAA_2"/>
    <property type="match status" value="1"/>
</dbReference>
<dbReference type="InterPro" id="IPR019489">
    <property type="entry name" value="Clp_ATPase_C"/>
</dbReference>
<dbReference type="Pfam" id="PF00004">
    <property type="entry name" value="AAA"/>
    <property type="match status" value="1"/>
</dbReference>
<evidence type="ECO:0000313" key="11">
    <source>
        <dbReference type="Proteomes" id="UP001169764"/>
    </source>
</evidence>
<evidence type="ECO:0000256" key="8">
    <source>
        <dbReference type="SAM" id="MobiDB-lite"/>
    </source>
</evidence>
<dbReference type="PROSITE" id="PS00870">
    <property type="entry name" value="CLPAB_1"/>
    <property type="match status" value="1"/>
</dbReference>